<dbReference type="AlphaFoldDB" id="A0A7I4Z3F1"/>
<dbReference type="WBParaSite" id="HCON_00184530-00001">
    <property type="protein sequence ID" value="HCON_00184530-00001"/>
    <property type="gene ID" value="HCON_00184530"/>
</dbReference>
<proteinExistence type="predicted"/>
<keyword evidence="1" id="KW-1185">Reference proteome</keyword>
<organism evidence="1 2">
    <name type="scientific">Haemonchus contortus</name>
    <name type="common">Barber pole worm</name>
    <dbReference type="NCBI Taxonomy" id="6289"/>
    <lineage>
        <taxon>Eukaryota</taxon>
        <taxon>Metazoa</taxon>
        <taxon>Ecdysozoa</taxon>
        <taxon>Nematoda</taxon>
        <taxon>Chromadorea</taxon>
        <taxon>Rhabditida</taxon>
        <taxon>Rhabditina</taxon>
        <taxon>Rhabditomorpha</taxon>
        <taxon>Strongyloidea</taxon>
        <taxon>Trichostrongylidae</taxon>
        <taxon>Haemonchus</taxon>
    </lineage>
</organism>
<reference evidence="2" key="1">
    <citation type="submission" date="2020-12" db="UniProtKB">
        <authorList>
            <consortium name="WormBaseParasite"/>
        </authorList>
    </citation>
    <scope>IDENTIFICATION</scope>
    <source>
        <strain evidence="2">MHco3</strain>
    </source>
</reference>
<sequence length="97" mass="11265">MKEDLKEERAAAMDEAAEAVKSTRKATRSLANYKTKMTSLRRPDGKVTASRREVEKVICDFYSDLFDNHVYLSTHHLRQDQISVLRFSPPKYDMPSR</sequence>
<evidence type="ECO:0000313" key="2">
    <source>
        <dbReference type="WBParaSite" id="HCON_00184530-00001"/>
    </source>
</evidence>
<protein>
    <submittedName>
        <fullName evidence="2">MRG domain-containing protein</fullName>
    </submittedName>
</protein>
<name>A0A7I4Z3F1_HAECO</name>
<dbReference type="OrthoDB" id="6759716at2759"/>
<accession>A0A7I4Z3F1</accession>
<dbReference type="Proteomes" id="UP000025227">
    <property type="component" value="Unplaced"/>
</dbReference>
<evidence type="ECO:0000313" key="1">
    <source>
        <dbReference type="Proteomes" id="UP000025227"/>
    </source>
</evidence>